<dbReference type="AlphaFoldDB" id="A0A6L2JA22"/>
<name>A0A6L2JA22_TANCI</name>
<evidence type="ECO:0000313" key="1">
    <source>
        <dbReference type="EMBL" id="GEU33570.1"/>
    </source>
</evidence>
<proteinExistence type="predicted"/>
<gene>
    <name evidence="1" type="ORF">Tci_005548</name>
</gene>
<dbReference type="EMBL" id="BKCJ010000478">
    <property type="protein sequence ID" value="GEU33570.1"/>
    <property type="molecule type" value="Genomic_DNA"/>
</dbReference>
<comment type="caution">
    <text evidence="1">The sequence shown here is derived from an EMBL/GenBank/DDBJ whole genome shotgun (WGS) entry which is preliminary data.</text>
</comment>
<organism evidence="1">
    <name type="scientific">Tanacetum cinerariifolium</name>
    <name type="common">Dalmatian daisy</name>
    <name type="synonym">Chrysanthemum cinerariifolium</name>
    <dbReference type="NCBI Taxonomy" id="118510"/>
    <lineage>
        <taxon>Eukaryota</taxon>
        <taxon>Viridiplantae</taxon>
        <taxon>Streptophyta</taxon>
        <taxon>Embryophyta</taxon>
        <taxon>Tracheophyta</taxon>
        <taxon>Spermatophyta</taxon>
        <taxon>Magnoliopsida</taxon>
        <taxon>eudicotyledons</taxon>
        <taxon>Gunneridae</taxon>
        <taxon>Pentapetalae</taxon>
        <taxon>asterids</taxon>
        <taxon>campanulids</taxon>
        <taxon>Asterales</taxon>
        <taxon>Asteraceae</taxon>
        <taxon>Asteroideae</taxon>
        <taxon>Anthemideae</taxon>
        <taxon>Anthemidinae</taxon>
        <taxon>Tanacetum</taxon>
    </lineage>
</organism>
<reference evidence="1" key="1">
    <citation type="journal article" date="2019" name="Sci. Rep.">
        <title>Draft genome of Tanacetum cinerariifolium, the natural source of mosquito coil.</title>
        <authorList>
            <person name="Yamashiro T."/>
            <person name="Shiraishi A."/>
            <person name="Satake H."/>
            <person name="Nakayama K."/>
        </authorList>
    </citation>
    <scope>NUCLEOTIDE SEQUENCE</scope>
</reference>
<accession>A0A6L2JA22</accession>
<sequence length="395" mass="45821">MESCKSKITFLNSFILIPSFLWSSLRTYSYDKLFTFKIHYSDRFTRPPGRRYRLGEISYVDLIDCHLFSIDEYVAMLDELGLEKLFYVEEDVSVVEQHMIEEMERIIFDQFAFRVLLAEIDLEFGNKSIEMKDKLSQENPSINETFDDFNSSLNNIIANLSQDDMDMPWGMVAPDTIDDASIRRLEADEVELELEDEVADANIFADLDQAYDEDFHSHLKNEANEVELELEDEIAVVVISADLDEAYDEDVDSHLDEALVREEVGDLGTFYNSIDDYSVDKPNEIELEVEDEVGVADIFAELEQAYEEDIDSHLDKTLVLEEVGDLGFLITYVLKCFTEKLVKENNVPIGRPRKRKRVEYDETYLGYAPTGNPMKRIKLNKDERYTTDFVDDVEE</sequence>
<protein>
    <submittedName>
        <fullName evidence="1">Uncharacterized protein</fullName>
    </submittedName>
</protein>